<gene>
    <name evidence="1" type="primary">aroK_2</name>
    <name evidence="1" type="ORF">WY13_02442</name>
</gene>
<dbReference type="EC" id="2.7.1.71" evidence="1"/>
<dbReference type="Pfam" id="PF13671">
    <property type="entry name" value="AAA_33"/>
    <property type="match status" value="1"/>
</dbReference>
<name>A0A162KZF9_9CLOT</name>
<protein>
    <submittedName>
        <fullName evidence="1">Shikimate kinase</fullName>
        <ecNumber evidence="1">2.7.1.71</ecNumber>
    </submittedName>
</protein>
<organism evidence="1 2">
    <name type="scientific">Clostridium ljungdahlii</name>
    <dbReference type="NCBI Taxonomy" id="1538"/>
    <lineage>
        <taxon>Bacteria</taxon>
        <taxon>Bacillati</taxon>
        <taxon>Bacillota</taxon>
        <taxon>Clostridia</taxon>
        <taxon>Eubacteriales</taxon>
        <taxon>Clostridiaceae</taxon>
        <taxon>Clostridium</taxon>
    </lineage>
</organism>
<evidence type="ECO:0000313" key="1">
    <source>
        <dbReference type="EMBL" id="OAA86326.1"/>
    </source>
</evidence>
<dbReference type="EMBL" id="LITT01000025">
    <property type="protein sequence ID" value="OAA86326.1"/>
    <property type="molecule type" value="Genomic_DNA"/>
</dbReference>
<keyword evidence="1" id="KW-0808">Transferase</keyword>
<sequence>MTPRVVFLVGPAGSGKSTVGKLIASHFQFAYLDKDVVCNKFTGKLLETQGISPDARDGCEFYQKRIMPIEYETLLQIAADNIKSGISVVLDAPFVGYFSDENYINELKEKYSLENCVPLVLRVVVSSEVLLKRIKERNFKRDEWKLKNWDIFIDSLKSKQCLWKNVKIKEFDNSNEEIDTNNLFKIIEENC</sequence>
<dbReference type="SUPFAM" id="SSF52540">
    <property type="entry name" value="P-loop containing nucleoside triphosphate hydrolases"/>
    <property type="match status" value="1"/>
</dbReference>
<keyword evidence="1" id="KW-0418">Kinase</keyword>
<dbReference type="GO" id="GO:0004765">
    <property type="term" value="F:shikimate kinase activity"/>
    <property type="evidence" value="ECO:0007669"/>
    <property type="project" value="UniProtKB-EC"/>
</dbReference>
<dbReference type="AlphaFoldDB" id="A0A162KZF9"/>
<accession>A0A162KZF9</accession>
<evidence type="ECO:0000313" key="2">
    <source>
        <dbReference type="Proteomes" id="UP000077407"/>
    </source>
</evidence>
<dbReference type="Proteomes" id="UP000077407">
    <property type="component" value="Unassembled WGS sequence"/>
</dbReference>
<reference evidence="1 2" key="1">
    <citation type="journal article" date="2015" name="Biotechnol. Bioeng.">
        <title>Genome sequence and phenotypic characterization of Caulobacter segnis.</title>
        <authorList>
            <person name="Patel S."/>
            <person name="Fletcher B."/>
            <person name="Scott D.C."/>
            <person name="Ely B."/>
        </authorList>
    </citation>
    <scope>NUCLEOTIDE SEQUENCE [LARGE SCALE GENOMIC DNA]</scope>
    <source>
        <strain evidence="1 2">ERI-2</strain>
    </source>
</reference>
<proteinExistence type="predicted"/>
<dbReference type="RefSeq" id="WP_063555860.1">
    <property type="nucleotide sequence ID" value="NZ_LITT01000025.1"/>
</dbReference>
<dbReference type="InterPro" id="IPR027417">
    <property type="entry name" value="P-loop_NTPase"/>
</dbReference>
<comment type="caution">
    <text evidence="1">The sequence shown here is derived from an EMBL/GenBank/DDBJ whole genome shotgun (WGS) entry which is preliminary data.</text>
</comment>
<dbReference type="PRINTS" id="PR01100">
    <property type="entry name" value="SHIKIMTKNASE"/>
</dbReference>
<dbReference type="OrthoDB" id="198115at2"/>
<dbReference type="Gene3D" id="3.40.50.300">
    <property type="entry name" value="P-loop containing nucleotide triphosphate hydrolases"/>
    <property type="match status" value="1"/>
</dbReference>
<dbReference type="PATRIC" id="fig|1538.10.peg.2818"/>